<comment type="cofactor">
    <cofactor evidence="16">
        <name>Mg(2+)</name>
        <dbReference type="ChEBI" id="CHEBI:18420"/>
    </cofactor>
    <text evidence="16">Binds 2 magnesium ions per subunit. They probably participate in the reaction catalyzed by the enzyme. May bind an additional third magnesium ion after substrate binding.</text>
</comment>
<dbReference type="GO" id="GO:0005730">
    <property type="term" value="C:nucleolus"/>
    <property type="evidence" value="ECO:0007669"/>
    <property type="project" value="UniProtKB-SubCell"/>
</dbReference>
<accession>A0A2C6LGI5</accession>
<evidence type="ECO:0000256" key="2">
    <source>
        <dbReference type="ARBA" id="ARBA00022705"/>
    </source>
</evidence>
<dbReference type="GeneID" id="94423651"/>
<dbReference type="GO" id="GO:0043137">
    <property type="term" value="P:DNA replication, removal of RNA primer"/>
    <property type="evidence" value="ECO:0007669"/>
    <property type="project" value="UniProtKB-UniRule"/>
</dbReference>
<comment type="similarity">
    <text evidence="14 16">Belongs to the XPG/RAD2 endonuclease family. FEN1 subfamily.</text>
</comment>
<dbReference type="InterPro" id="IPR006086">
    <property type="entry name" value="XPG-I_dom"/>
</dbReference>
<dbReference type="SMART" id="SM00475">
    <property type="entry name" value="53EXOc"/>
    <property type="match status" value="1"/>
</dbReference>
<dbReference type="InterPro" id="IPR019974">
    <property type="entry name" value="XPG_CS"/>
</dbReference>
<comment type="subcellular location">
    <subcellularLocation>
        <location evidence="16">Nucleus</location>
        <location evidence="16">Nucleolus</location>
    </subcellularLocation>
    <subcellularLocation>
        <location evidence="16">Nucleus</location>
        <location evidence="16">Nucleoplasm</location>
    </subcellularLocation>
    <subcellularLocation>
        <location evidence="16">Mitochondrion</location>
    </subcellularLocation>
    <text evidence="16">Resides mostly in the nucleoli and relocalizes to the nucleoplasm upon DNA damage.</text>
</comment>
<dbReference type="OrthoDB" id="1937206at2759"/>
<keyword evidence="11 16" id="KW-0234">DNA repair</keyword>
<evidence type="ECO:0000256" key="11">
    <source>
        <dbReference type="ARBA" id="ARBA00023204"/>
    </source>
</evidence>
<dbReference type="SMART" id="SM00485">
    <property type="entry name" value="XPGN"/>
    <property type="match status" value="1"/>
</dbReference>
<dbReference type="PRINTS" id="PR00853">
    <property type="entry name" value="XPGRADSUPER"/>
</dbReference>
<dbReference type="InterPro" id="IPR029060">
    <property type="entry name" value="PIN-like_dom_sf"/>
</dbReference>
<evidence type="ECO:0000313" key="21">
    <source>
        <dbReference type="EMBL" id="PHJ25938.1"/>
    </source>
</evidence>
<keyword evidence="10 16" id="KW-0496">Mitochondrion</keyword>
<dbReference type="SUPFAM" id="SSF88723">
    <property type="entry name" value="PIN domain-like"/>
    <property type="match status" value="1"/>
</dbReference>
<evidence type="ECO:0000256" key="15">
    <source>
        <dbReference type="ARBA" id="ARBA00063178"/>
    </source>
</evidence>
<dbReference type="GO" id="GO:0006284">
    <property type="term" value="P:base-excision repair"/>
    <property type="evidence" value="ECO:0007669"/>
    <property type="project" value="UniProtKB-UniRule"/>
</dbReference>
<dbReference type="Gene3D" id="3.40.50.1010">
    <property type="entry name" value="5'-nuclease"/>
    <property type="match status" value="1"/>
</dbReference>
<dbReference type="CDD" id="cd09867">
    <property type="entry name" value="PIN_FEN1"/>
    <property type="match status" value="1"/>
</dbReference>
<evidence type="ECO:0000259" key="20">
    <source>
        <dbReference type="SMART" id="SM00485"/>
    </source>
</evidence>
<dbReference type="AlphaFoldDB" id="A0A2C6LGI5"/>
<dbReference type="InterPro" id="IPR006085">
    <property type="entry name" value="XPG_DNA_repair_N"/>
</dbReference>
<dbReference type="GO" id="GO:0003677">
    <property type="term" value="F:DNA binding"/>
    <property type="evidence" value="ECO:0007669"/>
    <property type="project" value="UniProtKB-UniRule"/>
</dbReference>
<protein>
    <recommendedName>
        <fullName evidence="16">Flap endonuclease 1</fullName>
        <shortName evidence="16">FEN-1</shortName>
        <ecNumber evidence="16">3.1.-.-</ecNumber>
    </recommendedName>
    <alternativeName>
        <fullName evidence="16">Flap structure-specific endonuclease 1</fullName>
    </alternativeName>
</protein>
<dbReference type="GO" id="GO:0017108">
    <property type="term" value="F:5'-flap endonuclease activity"/>
    <property type="evidence" value="ECO:0007669"/>
    <property type="project" value="UniProtKB-UniRule"/>
</dbReference>
<evidence type="ECO:0000256" key="17">
    <source>
        <dbReference type="SAM" id="MobiDB-lite"/>
    </source>
</evidence>
<dbReference type="Gene3D" id="1.10.150.20">
    <property type="entry name" value="5' to 3' exonuclease, C-terminal subdomain"/>
    <property type="match status" value="1"/>
</dbReference>
<dbReference type="HAMAP" id="MF_00614">
    <property type="entry name" value="Fen"/>
    <property type="match status" value="1"/>
</dbReference>
<evidence type="ECO:0000256" key="13">
    <source>
        <dbReference type="ARBA" id="ARBA00029382"/>
    </source>
</evidence>
<dbReference type="GO" id="GO:0005654">
    <property type="term" value="C:nucleoplasm"/>
    <property type="evidence" value="ECO:0007669"/>
    <property type="project" value="UniProtKB-SubCell"/>
</dbReference>
<keyword evidence="5 16" id="KW-0255">Endonuclease</keyword>
<feature type="compositionally biased region" description="Polar residues" evidence="17">
    <location>
        <begin position="207"/>
        <end position="217"/>
    </location>
</feature>
<evidence type="ECO:0000256" key="4">
    <source>
        <dbReference type="ARBA" id="ARBA00022723"/>
    </source>
</evidence>
<comment type="function">
    <text evidence="13 16">Structure-specific nuclease with 5'-flap endonuclease and 5'-3' exonuclease activities involved in DNA replication and repair. During DNA replication, cleaves the 5'-overhanging flap structure that is generated by displacement synthesis when DNA polymerase encounters the 5'-end of a downstream Okazaki fragment. It enters the flap from the 5'-end and then tracks to cleave the flap base, leaving a nick for ligation. Also involved in the long patch base excision repair (LP-BER) pathway, by cleaving within the apurinic/apyrimidinic (AP) site-terminated flap. Acts as a genome stabilization factor that prevents flaps from equilibrating into structures that lead to duplications and deletions. Also possesses 5'-3' exonuclease activity on nicked or gapped double-stranded DNA, and exhibits RNase H activity. Also involved in replication and repair of rDNA and in repairing mitochondrial DNA.</text>
</comment>
<dbReference type="InterPro" id="IPR002421">
    <property type="entry name" value="5-3_exonuclease"/>
</dbReference>
<evidence type="ECO:0000313" key="22">
    <source>
        <dbReference type="Proteomes" id="UP000221165"/>
    </source>
</evidence>
<evidence type="ECO:0000259" key="18">
    <source>
        <dbReference type="SMART" id="SM00475"/>
    </source>
</evidence>
<dbReference type="PANTHER" id="PTHR11081:SF9">
    <property type="entry name" value="FLAP ENDONUCLEASE 1"/>
    <property type="match status" value="1"/>
</dbReference>
<feature type="compositionally biased region" description="Basic and acidic residues" evidence="17">
    <location>
        <begin position="571"/>
        <end position="582"/>
    </location>
</feature>
<dbReference type="EC" id="3.1.-.-" evidence="16"/>
<evidence type="ECO:0000259" key="19">
    <source>
        <dbReference type="SMART" id="SM00484"/>
    </source>
</evidence>
<gene>
    <name evidence="21" type="ORF">CSUI_000206</name>
</gene>
<sequence>MGIKGLGKFIGDFAPRAIKQQAMGSFMSRVIAIDASMSLYQFMIAIREDETGSFGTFTNDAGECTSHIAGMLNRALRLLEQGIKPVYVFDGKPPQLKSGELAKRREIRDAAHAAAEQAREEGNVEELKKQVGRAVRVSRQHNEEVQRLLRLMGLPVVQAPCEAEAQCAELTKKKKVWATATEDADALTFGATRLIRNLTFTEKKSSGGCSNRASSHHSAGGQQQQQGGGILVIDLPTLLEELQFTQEQFIDFCILCGCDYCGTVRGVGAKTAYGLIREHKTLEGALKVIGEDKIPERFPYQEAREFFIHPEVTPAEDITFTWGDVDVEGLKTFLVKENQFNEQRVENYILRLKKARGKASQTRLENFFGATTTKSSSLMQKQQEQKLLELEKKKNRGIRGIASASGGGASAKKGASKSGKKAGGGTAAGSAKTPKGSETKKQEQETGETRETMKRRASEDEDVVDSRKNEKRLKSEKGEKRREQDEMTPEKEEEVSKTEKKDEEQNGNREEDSSVKKEERQTVLLDQEGGDKTSSIKEEKARETSESPTTLSAPLEEKPKESKESEEDPTSEVRDLKNKNLEEAQSSSLFDDDEGEENWPPNDVVVGGSTSQ</sequence>
<keyword evidence="22" id="KW-1185">Reference proteome</keyword>
<keyword evidence="2 16" id="KW-0235">DNA replication</keyword>
<evidence type="ECO:0000256" key="6">
    <source>
        <dbReference type="ARBA" id="ARBA00022763"/>
    </source>
</evidence>
<dbReference type="Pfam" id="PF00867">
    <property type="entry name" value="XPG_I"/>
    <property type="match status" value="1"/>
</dbReference>
<keyword evidence="8 16" id="KW-0269">Exonuclease</keyword>
<comment type="subunit">
    <text evidence="15">Interacts with PCNA1 and PCNA2. Three molecules of FEN1 bind to one PCNA trimer with each molecule binding to one PCNA monomer. PCNA stimulates the nuclease activity without altering cleavage specificity.</text>
</comment>
<evidence type="ECO:0000256" key="12">
    <source>
        <dbReference type="ARBA" id="ARBA00023242"/>
    </source>
</evidence>
<dbReference type="Proteomes" id="UP000221165">
    <property type="component" value="Unassembled WGS sequence"/>
</dbReference>
<keyword evidence="6 16" id="KW-0227">DNA damage</keyword>
<evidence type="ECO:0000256" key="8">
    <source>
        <dbReference type="ARBA" id="ARBA00022839"/>
    </source>
</evidence>
<dbReference type="GO" id="GO:0008409">
    <property type="term" value="F:5'-3' exonuclease activity"/>
    <property type="evidence" value="ECO:0007669"/>
    <property type="project" value="UniProtKB-UniRule"/>
</dbReference>
<feature type="domain" description="XPG-I" evidence="19">
    <location>
        <begin position="150"/>
        <end position="224"/>
    </location>
</feature>
<reference evidence="21 22" key="1">
    <citation type="journal article" date="2017" name="Int. J. Parasitol.">
        <title>The genome of the protozoan parasite Cystoisospora suis and a reverse vaccinology approach to identify vaccine candidates.</title>
        <authorList>
            <person name="Palmieri N."/>
            <person name="Shrestha A."/>
            <person name="Ruttkowski B."/>
            <person name="Beck T."/>
            <person name="Vogl C."/>
            <person name="Tomley F."/>
            <person name="Blake D.P."/>
            <person name="Joachim A."/>
        </authorList>
    </citation>
    <scope>NUCLEOTIDE SEQUENCE [LARGE SCALE GENOMIC DNA]</scope>
    <source>
        <strain evidence="21 22">Wien I</strain>
    </source>
</reference>
<feature type="compositionally biased region" description="Basic and acidic residues" evidence="17">
    <location>
        <begin position="529"/>
        <end position="545"/>
    </location>
</feature>
<keyword evidence="4 16" id="KW-0479">Metal-binding</keyword>
<comment type="caution">
    <text evidence="21">The sequence shown here is derived from an EMBL/GenBank/DDBJ whole genome shotgun (WGS) entry which is preliminary data.</text>
</comment>
<evidence type="ECO:0000256" key="9">
    <source>
        <dbReference type="ARBA" id="ARBA00022842"/>
    </source>
</evidence>
<dbReference type="GO" id="GO:0005739">
    <property type="term" value="C:mitochondrion"/>
    <property type="evidence" value="ECO:0007669"/>
    <property type="project" value="UniProtKB-SubCell"/>
</dbReference>
<feature type="domain" description="XPG N-terminal" evidence="20">
    <location>
        <begin position="1"/>
        <end position="111"/>
    </location>
</feature>
<feature type="domain" description="5'-3' exonuclease" evidence="18">
    <location>
        <begin position="28"/>
        <end position="336"/>
    </location>
</feature>
<keyword evidence="12 16" id="KW-0539">Nucleus</keyword>
<name>A0A2C6LGI5_9APIC</name>
<keyword evidence="7 16" id="KW-0378">Hydrolase</keyword>
<feature type="compositionally biased region" description="Basic and acidic residues" evidence="17">
    <location>
        <begin position="435"/>
        <end position="521"/>
    </location>
</feature>
<dbReference type="SMART" id="SM00279">
    <property type="entry name" value="HhH2"/>
    <property type="match status" value="1"/>
</dbReference>
<feature type="region of interest" description="Disordered" evidence="17">
    <location>
        <begin position="203"/>
        <end position="224"/>
    </location>
</feature>
<evidence type="ECO:0000256" key="14">
    <source>
        <dbReference type="ARBA" id="ARBA00034726"/>
    </source>
</evidence>
<dbReference type="PANTHER" id="PTHR11081">
    <property type="entry name" value="FLAP ENDONUCLEASE FAMILY MEMBER"/>
    <property type="match status" value="1"/>
</dbReference>
<feature type="region of interest" description="Disordered" evidence="17">
    <location>
        <begin position="398"/>
        <end position="612"/>
    </location>
</feature>
<evidence type="ECO:0000256" key="7">
    <source>
        <dbReference type="ARBA" id="ARBA00022801"/>
    </source>
</evidence>
<dbReference type="FunFam" id="1.10.150.20:FF:000009">
    <property type="entry name" value="Flap endonuclease 1"/>
    <property type="match status" value="1"/>
</dbReference>
<dbReference type="InterPro" id="IPR008918">
    <property type="entry name" value="HhH2"/>
</dbReference>
<proteinExistence type="inferred from homology"/>
<evidence type="ECO:0000256" key="10">
    <source>
        <dbReference type="ARBA" id="ARBA00023128"/>
    </source>
</evidence>
<evidence type="ECO:0000256" key="5">
    <source>
        <dbReference type="ARBA" id="ARBA00022759"/>
    </source>
</evidence>
<dbReference type="InterPro" id="IPR023426">
    <property type="entry name" value="Flap_endonuc"/>
</dbReference>
<dbReference type="InterPro" id="IPR006084">
    <property type="entry name" value="XPG/Rad2"/>
</dbReference>
<dbReference type="VEuPathDB" id="ToxoDB:CSUI_000206"/>
<keyword evidence="3 16" id="KW-0540">Nuclease</keyword>
<dbReference type="Pfam" id="PF00752">
    <property type="entry name" value="XPG_N"/>
    <property type="match status" value="1"/>
</dbReference>
<dbReference type="CDD" id="cd09907">
    <property type="entry name" value="H3TH_FEN1-Euk"/>
    <property type="match status" value="1"/>
</dbReference>
<keyword evidence="1 16" id="KW-0597">Phosphoprotein</keyword>
<keyword evidence="9 16" id="KW-0460">Magnesium</keyword>
<dbReference type="SUPFAM" id="SSF47807">
    <property type="entry name" value="5' to 3' exonuclease, C-terminal subdomain"/>
    <property type="match status" value="1"/>
</dbReference>
<dbReference type="SMART" id="SM00484">
    <property type="entry name" value="XPGI"/>
    <property type="match status" value="1"/>
</dbReference>
<evidence type="ECO:0000256" key="16">
    <source>
        <dbReference type="HAMAP-Rule" id="MF_03140"/>
    </source>
</evidence>
<dbReference type="PROSITE" id="PS00841">
    <property type="entry name" value="XPG_1"/>
    <property type="match status" value="1"/>
</dbReference>
<organism evidence="21 22">
    <name type="scientific">Cystoisospora suis</name>
    <dbReference type="NCBI Taxonomy" id="483139"/>
    <lineage>
        <taxon>Eukaryota</taxon>
        <taxon>Sar</taxon>
        <taxon>Alveolata</taxon>
        <taxon>Apicomplexa</taxon>
        <taxon>Conoidasida</taxon>
        <taxon>Coccidia</taxon>
        <taxon>Eucoccidiorida</taxon>
        <taxon>Eimeriorina</taxon>
        <taxon>Sarcocystidae</taxon>
        <taxon>Cystoisospora</taxon>
    </lineage>
</organism>
<dbReference type="FunFam" id="3.40.50.1010:FF:000016">
    <property type="entry name" value="Flap endonuclease 1"/>
    <property type="match status" value="1"/>
</dbReference>
<evidence type="ECO:0000256" key="1">
    <source>
        <dbReference type="ARBA" id="ARBA00022553"/>
    </source>
</evidence>
<dbReference type="EMBL" id="MIGC01000096">
    <property type="protein sequence ID" value="PHJ25938.1"/>
    <property type="molecule type" value="Genomic_DNA"/>
</dbReference>
<dbReference type="RefSeq" id="XP_067927584.1">
    <property type="nucleotide sequence ID" value="XM_068060440.1"/>
</dbReference>
<evidence type="ECO:0000256" key="3">
    <source>
        <dbReference type="ARBA" id="ARBA00022722"/>
    </source>
</evidence>
<dbReference type="GO" id="GO:0000287">
    <property type="term" value="F:magnesium ion binding"/>
    <property type="evidence" value="ECO:0007669"/>
    <property type="project" value="UniProtKB-UniRule"/>
</dbReference>
<dbReference type="InterPro" id="IPR036279">
    <property type="entry name" value="5-3_exonuclease_C_sf"/>
</dbReference>
<dbReference type="PROSITE" id="PS00842">
    <property type="entry name" value="XPG_2"/>
    <property type="match status" value="1"/>
</dbReference>